<dbReference type="Gene3D" id="1.20.1080.10">
    <property type="entry name" value="Glycerol uptake facilitator protein"/>
    <property type="match status" value="1"/>
</dbReference>
<dbReference type="Proteomes" id="UP000006238">
    <property type="component" value="Unassembled WGS sequence"/>
</dbReference>
<dbReference type="PANTHER" id="PTHR30520:SF6">
    <property type="entry name" value="FORMATE_NITRATE FAMILY TRANSPORTER (EUROFUNG)"/>
    <property type="match status" value="1"/>
</dbReference>
<feature type="transmembrane region" description="Helical" evidence="6">
    <location>
        <begin position="255"/>
        <end position="277"/>
    </location>
</feature>
<evidence type="ECO:0000256" key="2">
    <source>
        <dbReference type="ARBA" id="ARBA00022692"/>
    </source>
</evidence>
<evidence type="ECO:0000256" key="4">
    <source>
        <dbReference type="ARBA" id="ARBA00023136"/>
    </source>
</evidence>
<keyword evidence="8" id="KW-1185">Reference proteome</keyword>
<feature type="transmembrane region" description="Helical" evidence="6">
    <location>
        <begin position="189"/>
        <end position="214"/>
    </location>
</feature>
<dbReference type="InterPro" id="IPR000292">
    <property type="entry name" value="For/NO2_transpt"/>
</dbReference>
<evidence type="ECO:0000256" key="1">
    <source>
        <dbReference type="ARBA" id="ARBA00004141"/>
    </source>
</evidence>
<feature type="transmembrane region" description="Helical" evidence="6">
    <location>
        <begin position="110"/>
        <end position="130"/>
    </location>
</feature>
<evidence type="ECO:0000256" key="3">
    <source>
        <dbReference type="ARBA" id="ARBA00022989"/>
    </source>
</evidence>
<keyword evidence="2 6" id="KW-0812">Transmembrane</keyword>
<dbReference type="eggNOG" id="COG2116">
    <property type="taxonomic scope" value="Bacteria"/>
</dbReference>
<comment type="caution">
    <text evidence="7">The sequence shown here is derived from an EMBL/GenBank/DDBJ whole genome shotgun (WGS) entry which is preliminary data.</text>
</comment>
<dbReference type="Pfam" id="PF01226">
    <property type="entry name" value="Form_Nir_trans"/>
    <property type="match status" value="1"/>
</dbReference>
<protein>
    <submittedName>
        <fullName evidence="7">Formate/nitrite transporter</fullName>
    </submittedName>
</protein>
<sequence length="291" mass="31246">MENTNSPMLSPAEVFKANVQLEINRTKMPVAKMIFLGIFAGMFIALGAEGSSVAMHNIANVGMARTIAGSIFPIGLMLIVLLGGELFTGDCLLIMGVLDKKIKVLSMIRILIIVFISNLIGAVIIAYLVFLSGQFGYSNNLLGAFTIKVAMGKIDLGFTKAFTSGILCNIFVCGAVLMATAAKDVTGKIFACFFPILVFVVSGFEHCVANMYYIPAGIIALGNEAYKAKAMEAYGYTAEQLSGLNWKSFFINSSIPVTLGNIVGGMVCIGLLFWLIYGKKYDKSVKNLTSD</sequence>
<evidence type="ECO:0000313" key="7">
    <source>
        <dbReference type="EMBL" id="EFF69668.1"/>
    </source>
</evidence>
<dbReference type="InterPro" id="IPR023271">
    <property type="entry name" value="Aquaporin-like"/>
</dbReference>
<keyword evidence="4 6" id="KW-0472">Membrane</keyword>
<dbReference type="EMBL" id="ABWN01000017">
    <property type="protein sequence ID" value="EFF69668.1"/>
    <property type="molecule type" value="Genomic_DNA"/>
</dbReference>
<dbReference type="AlphaFoldDB" id="D4RW51"/>
<name>D4RW51_9FIRM</name>
<organism evidence="7 8">
    <name type="scientific">Eshraghiella crossota DSM 2876</name>
    <dbReference type="NCBI Taxonomy" id="511680"/>
    <lineage>
        <taxon>Bacteria</taxon>
        <taxon>Bacillati</taxon>
        <taxon>Bacillota</taxon>
        <taxon>Clostridia</taxon>
        <taxon>Lachnospirales</taxon>
        <taxon>Lachnospiraceae</taxon>
        <taxon>Eshraghiella</taxon>
    </lineage>
</organism>
<dbReference type="HOGENOM" id="CLU_036896_3_0_9"/>
<dbReference type="GO" id="GO:0015499">
    <property type="term" value="F:formate transmembrane transporter activity"/>
    <property type="evidence" value="ECO:0007669"/>
    <property type="project" value="TreeGrafter"/>
</dbReference>
<keyword evidence="3 6" id="KW-1133">Transmembrane helix</keyword>
<dbReference type="PANTHER" id="PTHR30520">
    <property type="entry name" value="FORMATE TRANSPORTER-RELATED"/>
    <property type="match status" value="1"/>
</dbReference>
<feature type="transmembrane region" description="Helical" evidence="6">
    <location>
        <begin position="34"/>
        <end position="59"/>
    </location>
</feature>
<feature type="transmembrane region" description="Helical" evidence="6">
    <location>
        <begin position="161"/>
        <end position="182"/>
    </location>
</feature>
<dbReference type="STRING" id="45851.BHV86_06670"/>
<evidence type="ECO:0000313" key="8">
    <source>
        <dbReference type="Proteomes" id="UP000006238"/>
    </source>
</evidence>
<comment type="similarity">
    <text evidence="5">Belongs to the FNT transporter (TC 1.A.16) family.</text>
</comment>
<dbReference type="PROSITE" id="PS01005">
    <property type="entry name" value="FORMATE_NITRITE_TP_1"/>
    <property type="match status" value="1"/>
</dbReference>
<dbReference type="InterPro" id="IPR024002">
    <property type="entry name" value="For/NO2_transpt_CS"/>
</dbReference>
<proteinExistence type="inferred from homology"/>
<reference evidence="7 8" key="1">
    <citation type="submission" date="2010-02" db="EMBL/GenBank/DDBJ databases">
        <authorList>
            <person name="Weinstock G."/>
            <person name="Sodergren E."/>
            <person name="Clifton S."/>
            <person name="Fulton L."/>
            <person name="Fulton B."/>
            <person name="Courtney L."/>
            <person name="Fronick C."/>
            <person name="Harrison M."/>
            <person name="Strong C."/>
            <person name="Farmer C."/>
            <person name="Delahaunty K."/>
            <person name="Markovic C."/>
            <person name="Hall O."/>
            <person name="Minx P."/>
            <person name="Tomlinson C."/>
            <person name="Mitreva M."/>
            <person name="Nelson J."/>
            <person name="Hou S."/>
            <person name="Wollam A."/>
            <person name="Pepin K.H."/>
            <person name="Johnson M."/>
            <person name="Bhonagiri V."/>
            <person name="Zhang X."/>
            <person name="Suruliraj S."/>
            <person name="Warren W."/>
            <person name="Chinwalla A."/>
            <person name="Mardis E.R."/>
            <person name="Wilson R.K."/>
        </authorList>
    </citation>
    <scope>NUCLEOTIDE SEQUENCE [LARGE SCALE GENOMIC DNA]</scope>
    <source>
        <strain evidence="7 8">DSM 2876</strain>
    </source>
</reference>
<evidence type="ECO:0000256" key="6">
    <source>
        <dbReference type="SAM" id="Phobius"/>
    </source>
</evidence>
<dbReference type="GO" id="GO:0005886">
    <property type="term" value="C:plasma membrane"/>
    <property type="evidence" value="ECO:0007669"/>
    <property type="project" value="TreeGrafter"/>
</dbReference>
<feature type="transmembrane region" description="Helical" evidence="6">
    <location>
        <begin position="71"/>
        <end position="98"/>
    </location>
</feature>
<comment type="subcellular location">
    <subcellularLocation>
        <location evidence="1">Membrane</location>
        <topology evidence="1">Multi-pass membrane protein</topology>
    </subcellularLocation>
</comment>
<gene>
    <name evidence="7" type="primary">fnt</name>
    <name evidence="7" type="ORF">BUTYVIB_00181</name>
</gene>
<accession>D4RW51</accession>
<evidence type="ECO:0000256" key="5">
    <source>
        <dbReference type="ARBA" id="ARBA00049660"/>
    </source>
</evidence>
<dbReference type="GeneID" id="98918547"/>
<dbReference type="RefSeq" id="WP_005600825.1">
    <property type="nucleotide sequence ID" value="NZ_GG663519.1"/>
</dbReference>